<dbReference type="InterPro" id="IPR015032">
    <property type="entry name" value="ThsB__TIR-like_domain"/>
</dbReference>
<proteinExistence type="predicted"/>
<protein>
    <recommendedName>
        <fullName evidence="1">Thoeris protein ThsB TIR-like domain-containing protein</fullName>
    </recommendedName>
</protein>
<dbReference type="AlphaFoldDB" id="A0A1S9TBW2"/>
<comment type="caution">
    <text evidence="2">The sequence shown here is derived from an EMBL/GenBank/DDBJ whole genome shotgun (WGS) entry which is preliminary data.</text>
</comment>
<dbReference type="Proteomes" id="UP000190906">
    <property type="component" value="Unassembled WGS sequence"/>
</dbReference>
<dbReference type="Pfam" id="PF08937">
    <property type="entry name" value="ThsB_TIR"/>
    <property type="match status" value="1"/>
</dbReference>
<accession>A0A1S9TBW2</accession>
<sequence>MAKRVFFSFHYQDVIDFRVNVVRNHWVTKLNQSAAGVFDASLWEDAKKTSDIALKRLINGGLNNTSVTCVLIGSQTFNRRWVRYEIMKSIEKGNKIIGIHINGFKDKYGNIKSKGPNPFDYLGYQYSEDGKQLHLYEWTGGEWVEYKDLAPYKLSQIAPESLRGKFYSLSLLYRVYDWINDDGYNKFSSWVE</sequence>
<dbReference type="Gene3D" id="3.40.50.11200">
    <property type="match status" value="1"/>
</dbReference>
<dbReference type="InterPro" id="IPR036490">
    <property type="entry name" value="ThsB_TIR-like_sf"/>
</dbReference>
<evidence type="ECO:0000313" key="3">
    <source>
        <dbReference type="Proteomes" id="UP000190906"/>
    </source>
</evidence>
<evidence type="ECO:0000259" key="1">
    <source>
        <dbReference type="Pfam" id="PF08937"/>
    </source>
</evidence>
<gene>
    <name evidence="2" type="ORF">BW897_30365</name>
</gene>
<evidence type="ECO:0000313" key="2">
    <source>
        <dbReference type="EMBL" id="OOR07372.1"/>
    </source>
</evidence>
<dbReference type="RefSeq" id="WP_078205725.1">
    <property type="nucleotide sequence ID" value="NZ_MUAJ01000068.1"/>
</dbReference>
<name>A0A1S9TBW2_BACCE</name>
<dbReference type="EMBL" id="MUAJ01000068">
    <property type="protein sequence ID" value="OOR07372.1"/>
    <property type="molecule type" value="Genomic_DNA"/>
</dbReference>
<feature type="domain" description="Thoeris protein ThsB TIR-like" evidence="1">
    <location>
        <begin position="6"/>
        <end position="103"/>
    </location>
</feature>
<dbReference type="SUPFAM" id="SSF52206">
    <property type="entry name" value="Hypothetical protein MTH538"/>
    <property type="match status" value="1"/>
</dbReference>
<reference evidence="2 3" key="1">
    <citation type="submission" date="2017-01" db="EMBL/GenBank/DDBJ databases">
        <title>Bacillus cereus isolates.</title>
        <authorList>
            <person name="Beno S.M."/>
        </authorList>
    </citation>
    <scope>NUCLEOTIDE SEQUENCE [LARGE SCALE GENOMIC DNA]</scope>
    <source>
        <strain evidence="2 3">FSL H8-0485</strain>
    </source>
</reference>
<organism evidence="2 3">
    <name type="scientific">Bacillus cereus</name>
    <dbReference type="NCBI Taxonomy" id="1396"/>
    <lineage>
        <taxon>Bacteria</taxon>
        <taxon>Bacillati</taxon>
        <taxon>Bacillota</taxon>
        <taxon>Bacilli</taxon>
        <taxon>Bacillales</taxon>
        <taxon>Bacillaceae</taxon>
        <taxon>Bacillus</taxon>
        <taxon>Bacillus cereus group</taxon>
    </lineage>
</organism>